<gene>
    <name evidence="2" type="ORF">CCMP2556_LOCUS9700</name>
</gene>
<feature type="region of interest" description="Disordered" evidence="1">
    <location>
        <begin position="1"/>
        <end position="35"/>
    </location>
</feature>
<dbReference type="PROSITE" id="PS51257">
    <property type="entry name" value="PROKAR_LIPOPROTEIN"/>
    <property type="match status" value="1"/>
</dbReference>
<organism evidence="2 3">
    <name type="scientific">Durusdinium trenchii</name>
    <dbReference type="NCBI Taxonomy" id="1381693"/>
    <lineage>
        <taxon>Eukaryota</taxon>
        <taxon>Sar</taxon>
        <taxon>Alveolata</taxon>
        <taxon>Dinophyceae</taxon>
        <taxon>Suessiales</taxon>
        <taxon>Symbiodiniaceae</taxon>
        <taxon>Durusdinium</taxon>
    </lineage>
</organism>
<proteinExistence type="predicted"/>
<feature type="region of interest" description="Disordered" evidence="1">
    <location>
        <begin position="74"/>
        <end position="98"/>
    </location>
</feature>
<keyword evidence="3" id="KW-1185">Reference proteome</keyword>
<evidence type="ECO:0000256" key="1">
    <source>
        <dbReference type="SAM" id="MobiDB-lite"/>
    </source>
</evidence>
<name>A0ABP0J577_9DINO</name>
<dbReference type="EMBL" id="CAXAMN010004447">
    <property type="protein sequence ID" value="CAK9009511.1"/>
    <property type="molecule type" value="Genomic_DNA"/>
</dbReference>
<comment type="caution">
    <text evidence="2">The sequence shown here is derived from an EMBL/GenBank/DDBJ whole genome shotgun (WGS) entry which is preliminary data.</text>
</comment>
<dbReference type="Proteomes" id="UP001642484">
    <property type="component" value="Unassembled WGS sequence"/>
</dbReference>
<evidence type="ECO:0000313" key="2">
    <source>
        <dbReference type="EMBL" id="CAK9009511.1"/>
    </source>
</evidence>
<accession>A0ABP0J577</accession>
<protein>
    <submittedName>
        <fullName evidence="2">Uncharacterized protein</fullName>
    </submittedName>
</protein>
<sequence>MLFVGLKGSDQSHLAASGGGCRRNSAGPRFPRRAGRTRGVALQPAMEEPKVSEFKSIGGQRTLVAKKRLGQVVKKGREEGSLPSLTGWGAKQDHEREM</sequence>
<reference evidence="2 3" key="1">
    <citation type="submission" date="2024-02" db="EMBL/GenBank/DDBJ databases">
        <authorList>
            <person name="Chen Y."/>
            <person name="Shah S."/>
            <person name="Dougan E. K."/>
            <person name="Thang M."/>
            <person name="Chan C."/>
        </authorList>
    </citation>
    <scope>NUCLEOTIDE SEQUENCE [LARGE SCALE GENOMIC DNA]</scope>
</reference>
<evidence type="ECO:0000313" key="3">
    <source>
        <dbReference type="Proteomes" id="UP001642484"/>
    </source>
</evidence>